<feature type="domain" description="SGNH hydrolase-type esterase" evidence="5">
    <location>
        <begin position="34"/>
        <end position="217"/>
    </location>
</feature>
<dbReference type="InterPro" id="IPR037459">
    <property type="entry name" value="RhgT-like"/>
</dbReference>
<keyword evidence="2" id="KW-0325">Glycoprotein</keyword>
<dbReference type="GO" id="GO:0046872">
    <property type="term" value="F:metal ion binding"/>
    <property type="evidence" value="ECO:0007669"/>
    <property type="project" value="UniProtKB-KW"/>
</dbReference>
<protein>
    <submittedName>
        <fullName evidence="6">GDSL-type esterase/lipase family protein</fullName>
    </submittedName>
</protein>
<evidence type="ECO:0000256" key="1">
    <source>
        <dbReference type="ARBA" id="ARBA00022723"/>
    </source>
</evidence>
<keyword evidence="7" id="KW-1185">Reference proteome</keyword>
<organism evidence="6 7">
    <name type="scientific">Blastopirellula sediminis</name>
    <dbReference type="NCBI Taxonomy" id="2894196"/>
    <lineage>
        <taxon>Bacteria</taxon>
        <taxon>Pseudomonadati</taxon>
        <taxon>Planctomycetota</taxon>
        <taxon>Planctomycetia</taxon>
        <taxon>Pirellulales</taxon>
        <taxon>Pirellulaceae</taxon>
        <taxon>Blastopirellula</taxon>
    </lineage>
</organism>
<evidence type="ECO:0000256" key="3">
    <source>
        <dbReference type="SAM" id="MobiDB-lite"/>
    </source>
</evidence>
<feature type="signal peptide" evidence="4">
    <location>
        <begin position="1"/>
        <end position="24"/>
    </location>
</feature>
<evidence type="ECO:0000313" key="6">
    <source>
        <dbReference type="EMBL" id="MCC9629373.1"/>
    </source>
</evidence>
<keyword evidence="1" id="KW-0479">Metal-binding</keyword>
<dbReference type="EMBL" id="JAJKFT010000010">
    <property type="protein sequence ID" value="MCC9629373.1"/>
    <property type="molecule type" value="Genomic_DNA"/>
</dbReference>
<dbReference type="InterPro" id="IPR013830">
    <property type="entry name" value="SGNH_hydro"/>
</dbReference>
<dbReference type="GO" id="GO:0016788">
    <property type="term" value="F:hydrolase activity, acting on ester bonds"/>
    <property type="evidence" value="ECO:0007669"/>
    <property type="project" value="UniProtKB-ARBA"/>
</dbReference>
<keyword evidence="4" id="KW-0732">Signal</keyword>
<comment type="caution">
    <text evidence="6">The sequence shown here is derived from an EMBL/GenBank/DDBJ whole genome shotgun (WGS) entry which is preliminary data.</text>
</comment>
<dbReference type="InterPro" id="IPR036514">
    <property type="entry name" value="SGNH_hydro_sf"/>
</dbReference>
<reference evidence="6" key="1">
    <citation type="submission" date="2021-11" db="EMBL/GenBank/DDBJ databases">
        <title>Genome sequence.</title>
        <authorList>
            <person name="Sun Q."/>
        </authorList>
    </citation>
    <scope>NUCLEOTIDE SEQUENCE</scope>
    <source>
        <strain evidence="6">JC732</strain>
    </source>
</reference>
<dbReference type="InterPro" id="IPR052063">
    <property type="entry name" value="Polysaccharide_Lyase_1"/>
</dbReference>
<dbReference type="PANTHER" id="PTHR42970:SF1">
    <property type="entry name" value="PECTATE LYASE C-RELATED"/>
    <property type="match status" value="1"/>
</dbReference>
<dbReference type="InterPro" id="IPR011050">
    <property type="entry name" value="Pectin_lyase_fold/virulence"/>
</dbReference>
<dbReference type="PANTHER" id="PTHR42970">
    <property type="entry name" value="PECTATE LYASE C-RELATED"/>
    <property type="match status" value="1"/>
</dbReference>
<dbReference type="RefSeq" id="WP_230219297.1">
    <property type="nucleotide sequence ID" value="NZ_JAJKFT010000010.1"/>
</dbReference>
<dbReference type="Proteomes" id="UP001139103">
    <property type="component" value="Unassembled WGS sequence"/>
</dbReference>
<evidence type="ECO:0000313" key="7">
    <source>
        <dbReference type="Proteomes" id="UP001139103"/>
    </source>
</evidence>
<feature type="chain" id="PRO_5040720099" evidence="4">
    <location>
        <begin position="25"/>
        <end position="712"/>
    </location>
</feature>
<gene>
    <name evidence="6" type="ORF">LOC68_13305</name>
</gene>
<dbReference type="InterPro" id="IPR012334">
    <property type="entry name" value="Pectin_lyas_fold"/>
</dbReference>
<evidence type="ECO:0000259" key="5">
    <source>
        <dbReference type="Pfam" id="PF13472"/>
    </source>
</evidence>
<sequence length="712" mass="78016">MVRFARNIVFSLFVASLFATTCRADDNPLPRLVLIGDSTVKNGSGKGDGGLFGWGQVIAPHFDTKRIEIENRALGGRSSRTYLTEGLWEKSLARLRGGDFVMMQFGHNDSGEMFKGDRPRASIKGNGDESVDGVVEATGKQETVHSYGWYLRKYIADAKAKGAIPIVLSPVPRDRWEKGRVIRADKDYGLWAREAAQQAGAHFLDLNELVAARYEQLGEAKVDADLFTKEDWTHTTKPGAVINAACVVEGIQGLQDCSLKDFLTDAKVSRSGDANSTPRTLLAFPTAEGYGRFAQGGRSGRVLHVTNLNDHGPGTLREAVEAEGPRTVIFDISGLITLESPLVVRNPYLTIAGQTAPAKGICLRKYNFGLYGTHDVIIRHLRVRPGDISGQTLDGMGMAYSDHCIIDHCSISWTIDEAFSSRGAKNITLQRTLISEALNAAGHRKYPPGTQHGYAASIGGMIGSFHHNLLADCAGRNWSLAGGLDKAKRHTGWLDLRNNVVFNWKDRATDGGAARVQFVNNYYKPGPATQKFFAIRPELEWVHLYGPQQYFIAGNVLPGHAEAGDPLAGFYPWPKTPLEDYVVDHPFFEPHVRTQSAAEAYESVLADVGCNRPQPDQHDARIIQEVITGECRYRGSQTDLPGLPDSQADVGGWEDYPVVRRGADWDTDQDGMPDAWEQANQLDPQNAADGNLDRDADGYTNLEAYLASTAGE</sequence>
<dbReference type="AlphaFoldDB" id="A0A9X1MLR2"/>
<dbReference type="SUPFAM" id="SSF51126">
    <property type="entry name" value="Pectin lyase-like"/>
    <property type="match status" value="1"/>
</dbReference>
<dbReference type="SUPFAM" id="SSF52266">
    <property type="entry name" value="SGNH hydrolase"/>
    <property type="match status" value="1"/>
</dbReference>
<evidence type="ECO:0000256" key="2">
    <source>
        <dbReference type="ARBA" id="ARBA00023180"/>
    </source>
</evidence>
<dbReference type="Gene3D" id="2.160.20.10">
    <property type="entry name" value="Single-stranded right-handed beta-helix, Pectin lyase-like"/>
    <property type="match status" value="1"/>
</dbReference>
<evidence type="ECO:0000256" key="4">
    <source>
        <dbReference type="SAM" id="SignalP"/>
    </source>
</evidence>
<proteinExistence type="predicted"/>
<dbReference type="Pfam" id="PF13472">
    <property type="entry name" value="Lipase_GDSL_2"/>
    <property type="match status" value="1"/>
</dbReference>
<accession>A0A9X1MLR2</accession>
<dbReference type="CDD" id="cd01821">
    <property type="entry name" value="Rhamnogalacturan_acetylesterase_like"/>
    <property type="match status" value="1"/>
</dbReference>
<dbReference type="Gene3D" id="3.40.50.1110">
    <property type="entry name" value="SGNH hydrolase"/>
    <property type="match status" value="1"/>
</dbReference>
<feature type="region of interest" description="Disordered" evidence="3">
    <location>
        <begin position="663"/>
        <end position="696"/>
    </location>
</feature>
<name>A0A9X1MLR2_9BACT</name>